<evidence type="ECO:0000256" key="2">
    <source>
        <dbReference type="ARBA" id="ARBA00009864"/>
    </source>
</evidence>
<feature type="compositionally biased region" description="Basic and acidic residues" evidence="7">
    <location>
        <begin position="53"/>
        <end position="70"/>
    </location>
</feature>
<dbReference type="Proteomes" id="UP000694523">
    <property type="component" value="Unplaced"/>
</dbReference>
<reference evidence="9" key="2">
    <citation type="submission" date="2025-09" db="UniProtKB">
        <authorList>
            <consortium name="Ensembl"/>
        </authorList>
    </citation>
    <scope>IDENTIFICATION</scope>
</reference>
<protein>
    <recommendedName>
        <fullName evidence="6">Small ribosomal subunit protein mS23</fullName>
    </recommendedName>
</protein>
<proteinExistence type="inferred from homology"/>
<evidence type="ECO:0000256" key="5">
    <source>
        <dbReference type="ARBA" id="ARBA00023274"/>
    </source>
</evidence>
<evidence type="ECO:0000256" key="1">
    <source>
        <dbReference type="ARBA" id="ARBA00004173"/>
    </source>
</evidence>
<evidence type="ECO:0000313" key="9">
    <source>
        <dbReference type="Ensembl" id="ENSNMLP00000029731.1"/>
    </source>
</evidence>
<dbReference type="GO" id="GO:0005739">
    <property type="term" value="C:mitochondrion"/>
    <property type="evidence" value="ECO:0007669"/>
    <property type="project" value="InterPro"/>
</dbReference>
<dbReference type="CDD" id="cd23701">
    <property type="entry name" value="At1g26750"/>
    <property type="match status" value="1"/>
</dbReference>
<dbReference type="GO" id="GO:0006412">
    <property type="term" value="P:translation"/>
    <property type="evidence" value="ECO:0007669"/>
    <property type="project" value="InterPro"/>
</dbReference>
<comment type="similarity">
    <text evidence="2">Belongs to the mitochondrion-specific ribosomal protein mS23 family.</text>
</comment>
<accession>A0A8C6U433</accession>
<feature type="domain" description="Small ribosomal subunit protein mS23 conserved" evidence="8">
    <location>
        <begin position="2"/>
        <end position="141"/>
    </location>
</feature>
<dbReference type="InterPro" id="IPR059242">
    <property type="entry name" value="mS23_dom"/>
</dbReference>
<evidence type="ECO:0000256" key="4">
    <source>
        <dbReference type="ARBA" id="ARBA00023128"/>
    </source>
</evidence>
<dbReference type="PANTHER" id="PTHR15925:SF2">
    <property type="entry name" value="SMALL RIBOSOMAL SUBUNIT PROTEIN MS23"/>
    <property type="match status" value="1"/>
</dbReference>
<keyword evidence="4" id="KW-0496">Mitochondrion</keyword>
<dbReference type="InterPro" id="IPR023611">
    <property type="entry name" value="mS23_dom_met"/>
</dbReference>
<comment type="subcellular location">
    <subcellularLocation>
        <location evidence="1">Mitochondrion</location>
    </subcellularLocation>
</comment>
<sequence>MAGSRLEKVGTVFTRVRDLMRAGVMKPHEKPIWFDIYAAFPPKRNPLYVKPHIRTEKNRPKRPERPERPETVPDIFYAEDHIRAKFYKVYAAGPRALDLSKSSFVSTCQRFVEQYEELQKSSDMDEDALFEETGKRLLAKGIILRRQGPSAVAPWNSELVMDLNLKDMLAEQQSIITQDEATSANPPLQTTVV</sequence>
<dbReference type="PANTHER" id="PTHR15925">
    <property type="entry name" value="MITOCHONDRIAL RIBOSOMAL PROTEIN S23"/>
    <property type="match status" value="1"/>
</dbReference>
<keyword evidence="3" id="KW-0689">Ribosomal protein</keyword>
<organism evidence="9 10">
    <name type="scientific">Neogobius melanostomus</name>
    <name type="common">round goby</name>
    <dbReference type="NCBI Taxonomy" id="47308"/>
    <lineage>
        <taxon>Eukaryota</taxon>
        <taxon>Metazoa</taxon>
        <taxon>Chordata</taxon>
        <taxon>Craniata</taxon>
        <taxon>Vertebrata</taxon>
        <taxon>Euteleostomi</taxon>
        <taxon>Actinopterygii</taxon>
        <taxon>Neopterygii</taxon>
        <taxon>Teleostei</taxon>
        <taxon>Neoteleostei</taxon>
        <taxon>Acanthomorphata</taxon>
        <taxon>Gobiaria</taxon>
        <taxon>Gobiiformes</taxon>
        <taxon>Gobioidei</taxon>
        <taxon>Gobiidae</taxon>
        <taxon>Benthophilinae</taxon>
        <taxon>Neogobiini</taxon>
        <taxon>Neogobius</taxon>
    </lineage>
</organism>
<feature type="region of interest" description="Disordered" evidence="7">
    <location>
        <begin position="50"/>
        <end position="70"/>
    </location>
</feature>
<dbReference type="Ensembl" id="ENSNMLT00000033164.1">
    <property type="protein sequence ID" value="ENSNMLP00000029731.1"/>
    <property type="gene ID" value="ENSNMLG00000018821.1"/>
</dbReference>
<evidence type="ECO:0000256" key="7">
    <source>
        <dbReference type="SAM" id="MobiDB-lite"/>
    </source>
</evidence>
<dbReference type="InterPro" id="IPR019520">
    <property type="entry name" value="Ribosomal_mS23_met"/>
</dbReference>
<evidence type="ECO:0000256" key="6">
    <source>
        <dbReference type="ARBA" id="ARBA00035137"/>
    </source>
</evidence>
<dbReference type="GO" id="GO:0003735">
    <property type="term" value="F:structural constituent of ribosome"/>
    <property type="evidence" value="ECO:0007669"/>
    <property type="project" value="InterPro"/>
</dbReference>
<evidence type="ECO:0000256" key="3">
    <source>
        <dbReference type="ARBA" id="ARBA00022980"/>
    </source>
</evidence>
<evidence type="ECO:0000313" key="10">
    <source>
        <dbReference type="Proteomes" id="UP000694523"/>
    </source>
</evidence>
<evidence type="ECO:0000259" key="8">
    <source>
        <dbReference type="Pfam" id="PF10484"/>
    </source>
</evidence>
<keyword evidence="5" id="KW-0687">Ribonucleoprotein</keyword>
<name>A0A8C6U433_9GOBI</name>
<keyword evidence="10" id="KW-1185">Reference proteome</keyword>
<dbReference type="GO" id="GO:0005840">
    <property type="term" value="C:ribosome"/>
    <property type="evidence" value="ECO:0007669"/>
    <property type="project" value="InterPro"/>
</dbReference>
<dbReference type="Pfam" id="PF10484">
    <property type="entry name" value="MRP-S23"/>
    <property type="match status" value="1"/>
</dbReference>
<reference evidence="9" key="1">
    <citation type="submission" date="2025-08" db="UniProtKB">
        <authorList>
            <consortium name="Ensembl"/>
        </authorList>
    </citation>
    <scope>IDENTIFICATION</scope>
</reference>
<dbReference type="AlphaFoldDB" id="A0A8C6U433"/>